<gene>
    <name evidence="3" type="ORF">C5O25_03410</name>
</gene>
<dbReference type="RefSeq" id="WP_107035335.1">
    <property type="nucleotide sequence ID" value="NZ_CAPVKT010000021.1"/>
</dbReference>
<evidence type="ECO:0000259" key="2">
    <source>
        <dbReference type="Pfam" id="PF07859"/>
    </source>
</evidence>
<dbReference type="AlphaFoldDB" id="A0A2V1IUM2"/>
<dbReference type="InterPro" id="IPR013094">
    <property type="entry name" value="AB_hydrolase_3"/>
</dbReference>
<organism evidence="3 4">
    <name type="scientific">Paramuribaculum intestinale</name>
    <dbReference type="NCBI Taxonomy" id="2094151"/>
    <lineage>
        <taxon>Bacteria</taxon>
        <taxon>Pseudomonadati</taxon>
        <taxon>Bacteroidota</taxon>
        <taxon>Bacteroidia</taxon>
        <taxon>Bacteroidales</taxon>
        <taxon>Muribaculaceae</taxon>
        <taxon>Paramuribaculum</taxon>
    </lineage>
</organism>
<dbReference type="Proteomes" id="UP000244925">
    <property type="component" value="Unassembled WGS sequence"/>
</dbReference>
<dbReference type="InterPro" id="IPR050300">
    <property type="entry name" value="GDXG_lipolytic_enzyme"/>
</dbReference>
<proteinExistence type="predicted"/>
<dbReference type="Gene3D" id="3.40.50.1820">
    <property type="entry name" value="alpha/beta hydrolase"/>
    <property type="match status" value="1"/>
</dbReference>
<dbReference type="InterPro" id="IPR029058">
    <property type="entry name" value="AB_hydrolase_fold"/>
</dbReference>
<dbReference type="PANTHER" id="PTHR48081">
    <property type="entry name" value="AB HYDROLASE SUPERFAMILY PROTEIN C4A8.06C"/>
    <property type="match status" value="1"/>
</dbReference>
<sequence>MADGYIESRMADHIASGSARRTAAPMGIRKGVAAALNALSLVSVTTFAQGRVVDVQSPSMRVFVPSKPSGMALVACPGGGYSKVAADHEGYDWAPFFNSLGVTYAVLDYTLPDGDRSRPLTDVADAFRVLADNAEEWHVDISRTGIMGFSAGGHLASIMANAAVPECRPAFQILFYPVVSLMPEITHPGTAAQFLGDADSPELRARYSSELQASPSTPPALLLLSADDKVVDPLNSINYFLAMRRHGVDASLHIYPSGGHGWGYRRDQMASHNAVMVELAAWIRKRQEKL</sequence>
<dbReference type="PANTHER" id="PTHR48081:SF6">
    <property type="entry name" value="PEPTIDASE S9 PROLYL OLIGOPEPTIDASE CATALYTIC DOMAIN-CONTAINING PROTEIN"/>
    <property type="match status" value="1"/>
</dbReference>
<keyword evidence="1 3" id="KW-0378">Hydrolase</keyword>
<evidence type="ECO:0000256" key="1">
    <source>
        <dbReference type="ARBA" id="ARBA00022801"/>
    </source>
</evidence>
<feature type="domain" description="Alpha/beta hydrolase fold-3" evidence="2">
    <location>
        <begin position="99"/>
        <end position="262"/>
    </location>
</feature>
<keyword evidence="4" id="KW-1185">Reference proteome</keyword>
<comment type="caution">
    <text evidence="3">The sequence shown here is derived from an EMBL/GenBank/DDBJ whole genome shotgun (WGS) entry which is preliminary data.</text>
</comment>
<evidence type="ECO:0000313" key="4">
    <source>
        <dbReference type="Proteomes" id="UP000244925"/>
    </source>
</evidence>
<reference evidence="4" key="1">
    <citation type="submission" date="2018-02" db="EMBL/GenBank/DDBJ databases">
        <authorList>
            <person name="Clavel T."/>
            <person name="Strowig T."/>
        </authorList>
    </citation>
    <scope>NUCLEOTIDE SEQUENCE [LARGE SCALE GENOMIC DNA]</scope>
    <source>
        <strain evidence="4">DSM 100764</strain>
    </source>
</reference>
<dbReference type="SUPFAM" id="SSF53474">
    <property type="entry name" value="alpha/beta-Hydrolases"/>
    <property type="match status" value="1"/>
</dbReference>
<name>A0A2V1IUM2_9BACT</name>
<accession>A0A2V1IUM2</accession>
<protein>
    <submittedName>
        <fullName evidence="3">Alpha/beta hydrolase</fullName>
    </submittedName>
</protein>
<dbReference type="Pfam" id="PF07859">
    <property type="entry name" value="Abhydrolase_3"/>
    <property type="match status" value="1"/>
</dbReference>
<dbReference type="GO" id="GO:0016787">
    <property type="term" value="F:hydrolase activity"/>
    <property type="evidence" value="ECO:0007669"/>
    <property type="project" value="UniProtKB-KW"/>
</dbReference>
<evidence type="ECO:0000313" key="3">
    <source>
        <dbReference type="EMBL" id="PWB08588.1"/>
    </source>
</evidence>
<dbReference type="EMBL" id="PUBV01000005">
    <property type="protein sequence ID" value="PWB08588.1"/>
    <property type="molecule type" value="Genomic_DNA"/>
</dbReference>